<reference evidence="1 2" key="1">
    <citation type="journal article" date="2023" name="Life. Sci Alliance">
        <title>Evolutionary insights into 3D genome organization and epigenetic landscape of Vigna mungo.</title>
        <authorList>
            <person name="Junaid A."/>
            <person name="Singh B."/>
            <person name="Bhatia S."/>
        </authorList>
    </citation>
    <scope>NUCLEOTIDE SEQUENCE [LARGE SCALE GENOMIC DNA]</scope>
    <source>
        <strain evidence="1">Urdbean</strain>
    </source>
</reference>
<evidence type="ECO:0000313" key="2">
    <source>
        <dbReference type="Proteomes" id="UP001374535"/>
    </source>
</evidence>
<dbReference type="EMBL" id="CP144691">
    <property type="protein sequence ID" value="WVY93881.1"/>
    <property type="molecule type" value="Genomic_DNA"/>
</dbReference>
<name>A0AAQ3RH67_VIGMU</name>
<gene>
    <name evidence="1" type="ORF">V8G54_032969</name>
</gene>
<sequence length="118" mass="13689">MLAPKKVFKRIVMTTLNPFCHHILQLKPPKMNMQLSKLILGKNWKLKLIISLMLLNCNQKILEQLQIQPQELVPIVFKDSAMSTQEGRAFQKFGKSINPIEVLNLKPQTELKQKLRTL</sequence>
<evidence type="ECO:0000313" key="1">
    <source>
        <dbReference type="EMBL" id="WVY93881.1"/>
    </source>
</evidence>
<proteinExistence type="predicted"/>
<organism evidence="1 2">
    <name type="scientific">Vigna mungo</name>
    <name type="common">Black gram</name>
    <name type="synonym">Phaseolus mungo</name>
    <dbReference type="NCBI Taxonomy" id="3915"/>
    <lineage>
        <taxon>Eukaryota</taxon>
        <taxon>Viridiplantae</taxon>
        <taxon>Streptophyta</taxon>
        <taxon>Embryophyta</taxon>
        <taxon>Tracheophyta</taxon>
        <taxon>Spermatophyta</taxon>
        <taxon>Magnoliopsida</taxon>
        <taxon>eudicotyledons</taxon>
        <taxon>Gunneridae</taxon>
        <taxon>Pentapetalae</taxon>
        <taxon>rosids</taxon>
        <taxon>fabids</taxon>
        <taxon>Fabales</taxon>
        <taxon>Fabaceae</taxon>
        <taxon>Papilionoideae</taxon>
        <taxon>50 kb inversion clade</taxon>
        <taxon>NPAAA clade</taxon>
        <taxon>indigoferoid/millettioid clade</taxon>
        <taxon>Phaseoleae</taxon>
        <taxon>Vigna</taxon>
    </lineage>
</organism>
<protein>
    <submittedName>
        <fullName evidence="1">Uncharacterized protein</fullName>
    </submittedName>
</protein>
<dbReference type="Proteomes" id="UP001374535">
    <property type="component" value="Chromosome 10"/>
</dbReference>
<accession>A0AAQ3RH67</accession>
<keyword evidence="2" id="KW-1185">Reference proteome</keyword>
<dbReference type="AlphaFoldDB" id="A0AAQ3RH67"/>